<comment type="caution">
    <text evidence="2">The sequence shown here is derived from an EMBL/GenBank/DDBJ whole genome shotgun (WGS) entry which is preliminary data.</text>
</comment>
<dbReference type="PANTHER" id="PTHR34496:SF6">
    <property type="entry name" value="GLYCOSYLTRANSFERASE 2-LIKE DOMAIN-CONTAINING PROTEIN"/>
    <property type="match status" value="1"/>
</dbReference>
<reference evidence="2 3" key="1">
    <citation type="journal article" date="2023" name="Commun. Biol.">
        <title>Genome analysis of Parmales, the sister group of diatoms, reveals the evolutionary specialization of diatoms from phago-mixotrophs to photoautotrophs.</title>
        <authorList>
            <person name="Ban H."/>
            <person name="Sato S."/>
            <person name="Yoshikawa S."/>
            <person name="Yamada K."/>
            <person name="Nakamura Y."/>
            <person name="Ichinomiya M."/>
            <person name="Sato N."/>
            <person name="Blanc-Mathieu R."/>
            <person name="Endo H."/>
            <person name="Kuwata A."/>
            <person name="Ogata H."/>
        </authorList>
    </citation>
    <scope>NUCLEOTIDE SEQUENCE [LARGE SCALE GENOMIC DNA]</scope>
</reference>
<organism evidence="2 3">
    <name type="scientific">Tetraparma gracilis</name>
    <dbReference type="NCBI Taxonomy" id="2962635"/>
    <lineage>
        <taxon>Eukaryota</taxon>
        <taxon>Sar</taxon>
        <taxon>Stramenopiles</taxon>
        <taxon>Ochrophyta</taxon>
        <taxon>Bolidophyceae</taxon>
        <taxon>Parmales</taxon>
        <taxon>Triparmaceae</taxon>
        <taxon>Tetraparma</taxon>
    </lineage>
</organism>
<evidence type="ECO:0000313" key="3">
    <source>
        <dbReference type="Proteomes" id="UP001165060"/>
    </source>
</evidence>
<dbReference type="Pfam" id="PF11397">
    <property type="entry name" value="GlcNAc"/>
    <property type="match status" value="2"/>
</dbReference>
<dbReference type="Proteomes" id="UP001165060">
    <property type="component" value="Unassembled WGS sequence"/>
</dbReference>
<gene>
    <name evidence="2" type="ORF">TeGR_g1615</name>
</gene>
<feature type="transmembrane region" description="Helical" evidence="1">
    <location>
        <begin position="339"/>
        <end position="356"/>
    </location>
</feature>
<keyword evidence="1" id="KW-1133">Transmembrane helix</keyword>
<keyword evidence="3" id="KW-1185">Reference proteome</keyword>
<name>A0ABQ6NC76_9STRA</name>
<evidence type="ECO:0000256" key="1">
    <source>
        <dbReference type="SAM" id="Phobius"/>
    </source>
</evidence>
<proteinExistence type="predicted"/>
<accession>A0ABQ6NC76</accession>
<protein>
    <submittedName>
        <fullName evidence="2">Uncharacterized protein</fullName>
    </submittedName>
</protein>
<dbReference type="InterPro" id="IPR021067">
    <property type="entry name" value="Glycosyltransferase"/>
</dbReference>
<keyword evidence="1" id="KW-0472">Membrane</keyword>
<dbReference type="PANTHER" id="PTHR34496">
    <property type="entry name" value="GLCNAC TRANSFERASE-RELATED"/>
    <property type="match status" value="1"/>
</dbReference>
<evidence type="ECO:0000313" key="2">
    <source>
        <dbReference type="EMBL" id="GMI53371.1"/>
    </source>
</evidence>
<keyword evidence="1" id="KW-0812">Transmembrane</keyword>
<sequence length="374" mass="40986">MSGLGQTFLGKDEASWGSNTGWVDVLPSCTPPSCPPSAPPPTPAEASTVPIHVLIASFRDRLCPRTLHNLFSKAEAADRLRVYVIQQTEPGVETEDDADIWDAYCSRYNRDCALLSPQVTVVKMDSRTSKGPTDARSKLSLLLERRYRSGQLNSNDFVMQIDSHMDFVDSFDVELVKMHARAETDYALGGGGEDLPLARIGEISGRLPVKGTERVNLLLGVPASGGGGRLVGSKEQEVLLRKSKYGLGDKRSLEQWQSFSGIDLGKRKMVENKCGNLEWVRWDVDGMADRDFEVATNIERYDWVFGEEQARSMEGWSGGGGGAVPGGVPEQDLAHVAEFAYMCVACALLLAASVWMKRRRGRGAKSSGRRDLNV</sequence>
<dbReference type="EMBL" id="BRYB01006253">
    <property type="protein sequence ID" value="GMI53371.1"/>
    <property type="molecule type" value="Genomic_DNA"/>
</dbReference>